<protein>
    <recommendedName>
        <fullName evidence="1">NrS-1 polymerase-like helicase domain-containing protein</fullName>
    </recommendedName>
</protein>
<dbReference type="OrthoDB" id="608366at2"/>
<evidence type="ECO:0000259" key="1">
    <source>
        <dbReference type="Pfam" id="PF19263"/>
    </source>
</evidence>
<feature type="domain" description="NrS-1 polymerase-like helicase" evidence="1">
    <location>
        <begin position="126"/>
        <end position="232"/>
    </location>
</feature>
<name>A0A1M7HPT6_9FLAO</name>
<accession>A0A1M7HPT6</accession>
<proteinExistence type="predicted"/>
<evidence type="ECO:0000313" key="3">
    <source>
        <dbReference type="Proteomes" id="UP000184028"/>
    </source>
</evidence>
<organism evidence="2 3">
    <name type="scientific">Flavobacterium chilense</name>
    <dbReference type="NCBI Taxonomy" id="946677"/>
    <lineage>
        <taxon>Bacteria</taxon>
        <taxon>Pseudomonadati</taxon>
        <taxon>Bacteroidota</taxon>
        <taxon>Flavobacteriia</taxon>
        <taxon>Flavobacteriales</taxon>
        <taxon>Flavobacteriaceae</taxon>
        <taxon>Flavobacterium</taxon>
    </lineage>
</organism>
<dbReference type="AlphaFoldDB" id="A0A1M7HPT6"/>
<reference evidence="3" key="1">
    <citation type="submission" date="2016-11" db="EMBL/GenBank/DDBJ databases">
        <authorList>
            <person name="Varghese N."/>
            <person name="Submissions S."/>
        </authorList>
    </citation>
    <scope>NUCLEOTIDE SEQUENCE [LARGE SCALE GENOMIC DNA]</scope>
    <source>
        <strain evidence="3">DSM 24724</strain>
    </source>
</reference>
<gene>
    <name evidence="2" type="ORF">SAMN05444484_10568</name>
</gene>
<dbReference type="STRING" id="946677.SAMN05444484_10568"/>
<dbReference type="RefSeq" id="WP_068842920.1">
    <property type="nucleotide sequence ID" value="NZ_FRBT01000005.1"/>
</dbReference>
<dbReference type="InterPro" id="IPR027417">
    <property type="entry name" value="P-loop_NTPase"/>
</dbReference>
<evidence type="ECO:0000313" key="2">
    <source>
        <dbReference type="EMBL" id="SHM30408.1"/>
    </source>
</evidence>
<dbReference type="InterPro" id="IPR045455">
    <property type="entry name" value="NrS-1_pol-like_helicase"/>
</dbReference>
<dbReference type="Pfam" id="PF19263">
    <property type="entry name" value="DUF5906"/>
    <property type="match status" value="1"/>
</dbReference>
<dbReference type="Proteomes" id="UP000184028">
    <property type="component" value="Unassembled WGS sequence"/>
</dbReference>
<dbReference type="SUPFAM" id="SSF52540">
    <property type="entry name" value="P-loop containing nucleoside triphosphate hydrolases"/>
    <property type="match status" value="1"/>
</dbReference>
<dbReference type="EMBL" id="FRBT01000005">
    <property type="protein sequence ID" value="SHM30408.1"/>
    <property type="molecule type" value="Genomic_DNA"/>
</dbReference>
<dbReference type="Gene3D" id="3.40.50.300">
    <property type="entry name" value="P-loop containing nucleotide triphosphate hydrolases"/>
    <property type="match status" value="1"/>
</dbReference>
<sequence>MKEYIRVGTTYYKKSLYPSLSGDSIEILVVWSPELIRQDHGKDALSKVERYDGFICIPENRPEYFQKKIKDYYNTYHQISKTPLKGDISTTLKFIEHIFEDQFQMGLDYLQLLYLKPAQILPILCLVSKENNTGKSTFLKWLKAIFEFNMTFLTNNDFNSQFNSDWTNRLIIAIDEVLFRTDEMTERIKYLSTTNSHKTEAKGKDKKEAHFFGKFILCSNNETSFIKINADETRFWVRKLKVLEKKDVHFLDKLIAEIPAFLDFLSNRKLSTENSSRMWFTPQQVRTKALDKLVKFNSNKMEVEVGNVLINILDSLDVEIIQFCFSDLLNFLNKFRIKHDANEIKKIIRNDWKLLQQSNSNQYQKITITNDLDFYQNLSKGRYYTVSREFLSNIFDE</sequence>
<keyword evidence="3" id="KW-1185">Reference proteome</keyword>